<dbReference type="InterPro" id="IPR050245">
    <property type="entry name" value="PrsA_foldase"/>
</dbReference>
<accession>A0ABV4NMR0</accession>
<evidence type="ECO:0000256" key="3">
    <source>
        <dbReference type="ARBA" id="ARBA00013194"/>
    </source>
</evidence>
<dbReference type="GO" id="GO:0016853">
    <property type="term" value="F:isomerase activity"/>
    <property type="evidence" value="ECO:0007669"/>
    <property type="project" value="UniProtKB-KW"/>
</dbReference>
<comment type="caution">
    <text evidence="7">The sequence shown here is derived from an EMBL/GenBank/DDBJ whole genome shotgun (WGS) entry which is preliminary data.</text>
</comment>
<comment type="catalytic activity">
    <reaction evidence="1">
        <text>[protein]-peptidylproline (omega=180) = [protein]-peptidylproline (omega=0)</text>
        <dbReference type="Rhea" id="RHEA:16237"/>
        <dbReference type="Rhea" id="RHEA-COMP:10747"/>
        <dbReference type="Rhea" id="RHEA-COMP:10748"/>
        <dbReference type="ChEBI" id="CHEBI:83833"/>
        <dbReference type="ChEBI" id="CHEBI:83834"/>
        <dbReference type="EC" id="5.2.1.8"/>
    </reaction>
</comment>
<keyword evidence="7" id="KW-0413">Isomerase</keyword>
<proteinExistence type="inferred from homology"/>
<evidence type="ECO:0000259" key="6">
    <source>
        <dbReference type="Pfam" id="PF13145"/>
    </source>
</evidence>
<sequence length="305" mass="36328">MYWSFSRLGRDPLIHFLIIALLLFVGAELIEKKGDGSDQEHIILLNKDNLIEYIQYQKKTFNPIYSRRYWQNLTDIERANLIADYIQEEILYREAINLGLQENDQIIRRRLIQKLEYVTEGFFEDININEDNLEAYFRLHQEKYRIDASITFTHVFFDHKIHSKIKLKETAKRTLDHLLKKSEAFEKSSLYGDRFVFHRNYVERTPQLVASHFGDAFAKWAFQLPLNTWSGPFESPYGLHLVLAISNKSSRLPNFREAAPLVRADYRHEKMEEKKRRKIEELMNRYQVVWSSPMPNVSTEVTYAK</sequence>
<reference evidence="7 8" key="1">
    <citation type="submission" date="2024-08" db="EMBL/GenBank/DDBJ databases">
        <authorList>
            <person name="Ishaq N."/>
        </authorList>
    </citation>
    <scope>NUCLEOTIDE SEQUENCE [LARGE SCALE GENOMIC DNA]</scope>
    <source>
        <strain evidence="7 8">JCM 30400</strain>
    </source>
</reference>
<dbReference type="EMBL" id="JBGMEL010000008">
    <property type="protein sequence ID" value="MFA0790827.1"/>
    <property type="molecule type" value="Genomic_DNA"/>
</dbReference>
<dbReference type="Pfam" id="PF13145">
    <property type="entry name" value="Rotamase_2"/>
    <property type="match status" value="1"/>
</dbReference>
<evidence type="ECO:0000256" key="5">
    <source>
        <dbReference type="SAM" id="Phobius"/>
    </source>
</evidence>
<keyword evidence="8" id="KW-1185">Reference proteome</keyword>
<gene>
    <name evidence="7" type="ORF">ACCI51_09745</name>
</gene>
<dbReference type="InterPro" id="IPR046357">
    <property type="entry name" value="PPIase_dom_sf"/>
</dbReference>
<keyword evidence="5" id="KW-1133">Transmembrane helix</keyword>
<keyword evidence="5" id="KW-0812">Transmembrane</keyword>
<keyword evidence="4" id="KW-0697">Rotamase</keyword>
<feature type="domain" description="PpiC" evidence="6">
    <location>
        <begin position="129"/>
        <end position="259"/>
    </location>
</feature>
<protein>
    <recommendedName>
        <fullName evidence="3">peptidylprolyl isomerase</fullName>
        <ecNumber evidence="3">5.2.1.8</ecNumber>
    </recommendedName>
</protein>
<evidence type="ECO:0000256" key="4">
    <source>
        <dbReference type="ARBA" id="ARBA00023110"/>
    </source>
</evidence>
<comment type="similarity">
    <text evidence="2">Belongs to the PpiC/parvulin rotamase family.</text>
</comment>
<dbReference type="Gene3D" id="3.10.50.40">
    <property type="match status" value="1"/>
</dbReference>
<dbReference type="InterPro" id="IPR000297">
    <property type="entry name" value="PPIase_PpiC"/>
</dbReference>
<dbReference type="RefSeq" id="WP_299588163.1">
    <property type="nucleotide sequence ID" value="NZ_JBGMEL010000008.1"/>
</dbReference>
<dbReference type="PANTHER" id="PTHR47245">
    <property type="entry name" value="PEPTIDYLPROLYL ISOMERASE"/>
    <property type="match status" value="1"/>
</dbReference>
<organism evidence="7 8">
    <name type="scientific">Microbulbifer echini</name>
    <dbReference type="NCBI Taxonomy" id="1529067"/>
    <lineage>
        <taxon>Bacteria</taxon>
        <taxon>Pseudomonadati</taxon>
        <taxon>Pseudomonadota</taxon>
        <taxon>Gammaproteobacteria</taxon>
        <taxon>Cellvibrionales</taxon>
        <taxon>Microbulbiferaceae</taxon>
        <taxon>Microbulbifer</taxon>
    </lineage>
</organism>
<feature type="transmembrane region" description="Helical" evidence="5">
    <location>
        <begin position="12"/>
        <end position="30"/>
    </location>
</feature>
<evidence type="ECO:0000313" key="8">
    <source>
        <dbReference type="Proteomes" id="UP001569414"/>
    </source>
</evidence>
<dbReference type="Gene3D" id="1.10.4030.10">
    <property type="entry name" value="Porin chaperone SurA, peptide-binding domain"/>
    <property type="match status" value="1"/>
</dbReference>
<evidence type="ECO:0000256" key="1">
    <source>
        <dbReference type="ARBA" id="ARBA00000971"/>
    </source>
</evidence>
<name>A0ABV4NMR0_9GAMM</name>
<dbReference type="EC" id="5.2.1.8" evidence="3"/>
<evidence type="ECO:0000256" key="2">
    <source>
        <dbReference type="ARBA" id="ARBA00007656"/>
    </source>
</evidence>
<dbReference type="Proteomes" id="UP001569414">
    <property type="component" value="Unassembled WGS sequence"/>
</dbReference>
<dbReference type="PANTHER" id="PTHR47245:SF2">
    <property type="entry name" value="PEPTIDYL-PROLYL CIS-TRANS ISOMERASE HP_0175-RELATED"/>
    <property type="match status" value="1"/>
</dbReference>
<evidence type="ECO:0000313" key="7">
    <source>
        <dbReference type="EMBL" id="MFA0790827.1"/>
    </source>
</evidence>
<keyword evidence="5" id="KW-0472">Membrane</keyword>